<dbReference type="CDD" id="cd01949">
    <property type="entry name" value="GGDEF"/>
    <property type="match status" value="1"/>
</dbReference>
<evidence type="ECO:0000313" key="5">
    <source>
        <dbReference type="Proteomes" id="UP000315471"/>
    </source>
</evidence>
<gene>
    <name evidence="4" type="primary">dosC_1</name>
    <name evidence="4" type="ORF">Q31b_28030</name>
</gene>
<keyword evidence="4" id="KW-0808">Transferase</keyword>
<dbReference type="InterPro" id="IPR000160">
    <property type="entry name" value="GGDEF_dom"/>
</dbReference>
<evidence type="ECO:0000259" key="3">
    <source>
        <dbReference type="PROSITE" id="PS50887"/>
    </source>
</evidence>
<dbReference type="RefSeq" id="WP_146600192.1">
    <property type="nucleotide sequence ID" value="NZ_SJPY01000004.1"/>
</dbReference>
<comment type="caution">
    <text evidence="4">The sequence shown here is derived from an EMBL/GenBank/DDBJ whole genome shotgun (WGS) entry which is preliminary data.</text>
</comment>
<dbReference type="PANTHER" id="PTHR45138">
    <property type="entry name" value="REGULATORY COMPONENTS OF SENSORY TRANSDUCTION SYSTEM"/>
    <property type="match status" value="1"/>
</dbReference>
<protein>
    <recommendedName>
        <fullName evidence="1">diguanylate cyclase</fullName>
        <ecNumber evidence="1">2.7.7.65</ecNumber>
    </recommendedName>
</protein>
<dbReference type="EC" id="2.7.7.65" evidence="1"/>
<dbReference type="GO" id="GO:1902201">
    <property type="term" value="P:negative regulation of bacterial-type flagellum-dependent cell motility"/>
    <property type="evidence" value="ECO:0007669"/>
    <property type="project" value="TreeGrafter"/>
</dbReference>
<accession>A0A5C6E2I0</accession>
<dbReference type="InterPro" id="IPR050469">
    <property type="entry name" value="Diguanylate_Cyclase"/>
</dbReference>
<dbReference type="InterPro" id="IPR043128">
    <property type="entry name" value="Rev_trsase/Diguanyl_cyclase"/>
</dbReference>
<dbReference type="SUPFAM" id="SSF55073">
    <property type="entry name" value="Nucleotide cyclase"/>
    <property type="match status" value="1"/>
</dbReference>
<evidence type="ECO:0000313" key="4">
    <source>
        <dbReference type="EMBL" id="TWU41359.1"/>
    </source>
</evidence>
<dbReference type="PANTHER" id="PTHR45138:SF9">
    <property type="entry name" value="DIGUANYLATE CYCLASE DGCM-RELATED"/>
    <property type="match status" value="1"/>
</dbReference>
<dbReference type="AlphaFoldDB" id="A0A5C6E2I0"/>
<dbReference type="Pfam" id="PF00990">
    <property type="entry name" value="GGDEF"/>
    <property type="match status" value="1"/>
</dbReference>
<dbReference type="InterPro" id="IPR029787">
    <property type="entry name" value="Nucleotide_cyclase"/>
</dbReference>
<dbReference type="Gene3D" id="3.30.70.270">
    <property type="match status" value="1"/>
</dbReference>
<comment type="catalytic activity">
    <reaction evidence="2">
        <text>2 GTP = 3',3'-c-di-GMP + 2 diphosphate</text>
        <dbReference type="Rhea" id="RHEA:24898"/>
        <dbReference type="ChEBI" id="CHEBI:33019"/>
        <dbReference type="ChEBI" id="CHEBI:37565"/>
        <dbReference type="ChEBI" id="CHEBI:58805"/>
        <dbReference type="EC" id="2.7.7.65"/>
    </reaction>
</comment>
<dbReference type="NCBIfam" id="TIGR00254">
    <property type="entry name" value="GGDEF"/>
    <property type="match status" value="1"/>
</dbReference>
<dbReference type="Proteomes" id="UP000315471">
    <property type="component" value="Unassembled WGS sequence"/>
</dbReference>
<dbReference type="GO" id="GO:0052621">
    <property type="term" value="F:diguanylate cyclase activity"/>
    <property type="evidence" value="ECO:0007669"/>
    <property type="project" value="UniProtKB-EC"/>
</dbReference>
<proteinExistence type="predicted"/>
<name>A0A5C6E2I0_9BACT</name>
<reference evidence="4 5" key="1">
    <citation type="submission" date="2019-02" db="EMBL/GenBank/DDBJ databases">
        <title>Deep-cultivation of Planctomycetes and their phenomic and genomic characterization uncovers novel biology.</title>
        <authorList>
            <person name="Wiegand S."/>
            <person name="Jogler M."/>
            <person name="Boedeker C."/>
            <person name="Pinto D."/>
            <person name="Vollmers J."/>
            <person name="Rivas-Marin E."/>
            <person name="Kohn T."/>
            <person name="Peeters S.H."/>
            <person name="Heuer A."/>
            <person name="Rast P."/>
            <person name="Oberbeckmann S."/>
            <person name="Bunk B."/>
            <person name="Jeske O."/>
            <person name="Meyerdierks A."/>
            <person name="Storesund J.E."/>
            <person name="Kallscheuer N."/>
            <person name="Luecker S."/>
            <person name="Lage O.M."/>
            <person name="Pohl T."/>
            <person name="Merkel B.J."/>
            <person name="Hornburger P."/>
            <person name="Mueller R.-W."/>
            <person name="Bruemmer F."/>
            <person name="Labrenz M."/>
            <person name="Spormann A.M."/>
            <person name="Op Den Camp H."/>
            <person name="Overmann J."/>
            <person name="Amann R."/>
            <person name="Jetten M.S.M."/>
            <person name="Mascher T."/>
            <person name="Medema M.H."/>
            <person name="Devos D.P."/>
            <person name="Kaster A.-K."/>
            <person name="Ovreas L."/>
            <person name="Rohde M."/>
            <person name="Galperin M.Y."/>
            <person name="Jogler C."/>
        </authorList>
    </citation>
    <scope>NUCLEOTIDE SEQUENCE [LARGE SCALE GENOMIC DNA]</scope>
    <source>
        <strain evidence="4 5">Q31b</strain>
    </source>
</reference>
<keyword evidence="5" id="KW-1185">Reference proteome</keyword>
<dbReference type="SMART" id="SM00267">
    <property type="entry name" value="GGDEF"/>
    <property type="match status" value="1"/>
</dbReference>
<evidence type="ECO:0000256" key="1">
    <source>
        <dbReference type="ARBA" id="ARBA00012528"/>
    </source>
</evidence>
<dbReference type="GO" id="GO:0043709">
    <property type="term" value="P:cell adhesion involved in single-species biofilm formation"/>
    <property type="evidence" value="ECO:0007669"/>
    <property type="project" value="TreeGrafter"/>
</dbReference>
<feature type="domain" description="GGDEF" evidence="3">
    <location>
        <begin position="216"/>
        <end position="350"/>
    </location>
</feature>
<sequence length="352" mass="39767">MSCAPKIRDKKTIDVANAAEYARQALGYIGKFQTPPTPNVYEVWYRYAEGNCPPINEQLSYAIHDAKSADYELLNQLHEQFLAWNDRAAITGDLGEQLSLTIEDVESILSEQRSTHDDFQDATGKMSDRVETQQLAPETLKMCIDSILASNRAIQSQIDKMAIGLDESRSQIRYLRDRYLESQKQIMKDPLTGVGNRLFFETMVNDAINHRQQSNRHSILLLIDLDKFKYVNDTFGHSTGDQVLKFVSTHLERLAVDASVARYGGDEFAVFLSTEQPNGGVEQAETICEFFASNEMEKRETGAYSGKLTISVGGSMLRESDTGSTWFERADRLLYSAKNSGRNRAMVERKIK</sequence>
<evidence type="ECO:0000256" key="2">
    <source>
        <dbReference type="ARBA" id="ARBA00034247"/>
    </source>
</evidence>
<keyword evidence="4" id="KW-0548">Nucleotidyltransferase</keyword>
<dbReference type="PROSITE" id="PS50887">
    <property type="entry name" value="GGDEF"/>
    <property type="match status" value="1"/>
</dbReference>
<organism evidence="4 5">
    <name type="scientific">Novipirellula aureliae</name>
    <dbReference type="NCBI Taxonomy" id="2527966"/>
    <lineage>
        <taxon>Bacteria</taxon>
        <taxon>Pseudomonadati</taxon>
        <taxon>Planctomycetota</taxon>
        <taxon>Planctomycetia</taxon>
        <taxon>Pirellulales</taxon>
        <taxon>Pirellulaceae</taxon>
        <taxon>Novipirellula</taxon>
    </lineage>
</organism>
<dbReference type="EMBL" id="SJPY01000004">
    <property type="protein sequence ID" value="TWU41359.1"/>
    <property type="molecule type" value="Genomic_DNA"/>
</dbReference>
<dbReference type="OrthoDB" id="9805474at2"/>
<dbReference type="GO" id="GO:0005886">
    <property type="term" value="C:plasma membrane"/>
    <property type="evidence" value="ECO:0007669"/>
    <property type="project" value="TreeGrafter"/>
</dbReference>
<dbReference type="FunFam" id="3.30.70.270:FF:000001">
    <property type="entry name" value="Diguanylate cyclase domain protein"/>
    <property type="match status" value="1"/>
</dbReference>